<dbReference type="InterPro" id="IPR054688">
    <property type="entry name" value="CD1247_N"/>
</dbReference>
<dbReference type="RefSeq" id="WP_204516321.1">
    <property type="nucleotide sequence ID" value="NZ_BAABIN010000009.1"/>
</dbReference>
<evidence type="ECO:0000313" key="2">
    <source>
        <dbReference type="EMBL" id="MBM7588572.1"/>
    </source>
</evidence>
<keyword evidence="3" id="KW-1185">Reference proteome</keyword>
<protein>
    <submittedName>
        <fullName evidence="2">Nuclease with TOPRIM domain</fullName>
    </submittedName>
</protein>
<dbReference type="Proteomes" id="UP000717624">
    <property type="component" value="Unassembled WGS sequence"/>
</dbReference>
<dbReference type="AlphaFoldDB" id="A0A939BQJ3"/>
<keyword evidence="1" id="KW-0175">Coiled coil</keyword>
<dbReference type="EMBL" id="JAFBEB010000001">
    <property type="protein sequence ID" value="MBM7588572.1"/>
    <property type="molecule type" value="Genomic_DNA"/>
</dbReference>
<reference evidence="2" key="1">
    <citation type="submission" date="2021-01" db="EMBL/GenBank/DDBJ databases">
        <title>Genomic Encyclopedia of Type Strains, Phase IV (KMG-IV): sequencing the most valuable type-strain genomes for metagenomic binning, comparative biology and taxonomic classification.</title>
        <authorList>
            <person name="Goeker M."/>
        </authorList>
    </citation>
    <scope>NUCLEOTIDE SEQUENCE</scope>
    <source>
        <strain evidence="2">DSM 25523</strain>
    </source>
</reference>
<proteinExistence type="predicted"/>
<comment type="caution">
    <text evidence="2">The sequence shown here is derived from an EMBL/GenBank/DDBJ whole genome shotgun (WGS) entry which is preliminary data.</text>
</comment>
<sequence>MEKLENRISYLQGLADGMDVGSNSKEGKILQEVIQLLDDMYGELRELHARIEETEEYVEAVDEDLEDLELLLYDDAEDDEDLYEMVDDCDDELADDNVDQFYDLDDDETAYTFENQQNDEFDTSYEIECPTCREIIFLHEGTDDEGYHHYVIEPYDADAEVVNPT</sequence>
<organism evidence="2 3">
    <name type="scientific">Brevibacillus fulvus</name>
    <dbReference type="NCBI Taxonomy" id="1125967"/>
    <lineage>
        <taxon>Bacteria</taxon>
        <taxon>Bacillati</taxon>
        <taxon>Bacillota</taxon>
        <taxon>Bacilli</taxon>
        <taxon>Bacillales</taxon>
        <taxon>Paenibacillaceae</taxon>
        <taxon>Brevibacillus</taxon>
    </lineage>
</organism>
<name>A0A939BQJ3_9BACL</name>
<gene>
    <name evidence="2" type="ORF">JOD01_000158</name>
</gene>
<feature type="coiled-coil region" evidence="1">
    <location>
        <begin position="37"/>
        <end position="71"/>
    </location>
</feature>
<accession>A0A939BQJ3</accession>
<dbReference type="NCBIfam" id="NF045650">
    <property type="entry name" value="CD1247_Nterm"/>
    <property type="match status" value="1"/>
</dbReference>
<evidence type="ECO:0000256" key="1">
    <source>
        <dbReference type="SAM" id="Coils"/>
    </source>
</evidence>
<evidence type="ECO:0000313" key="3">
    <source>
        <dbReference type="Proteomes" id="UP000717624"/>
    </source>
</evidence>